<keyword evidence="1" id="KW-0677">Repeat</keyword>
<proteinExistence type="predicted"/>
<dbReference type="InterPro" id="IPR002885">
    <property type="entry name" value="PPR_rpt"/>
</dbReference>
<dbReference type="PANTHER" id="PTHR47926:SF419">
    <property type="entry name" value="(WILD MALAYSIAN BANANA) HYPOTHETICAL PROTEIN"/>
    <property type="match status" value="1"/>
</dbReference>
<protein>
    <recommendedName>
        <fullName evidence="4">Pentatricopeptide repeat-containing protein</fullName>
    </recommendedName>
</protein>
<dbReference type="Proteomes" id="UP000298416">
    <property type="component" value="Unassembled WGS sequence"/>
</dbReference>
<reference evidence="2" key="1">
    <citation type="submission" date="2018-01" db="EMBL/GenBank/DDBJ databases">
        <authorList>
            <person name="Mao J.F."/>
        </authorList>
    </citation>
    <scope>NUCLEOTIDE SEQUENCE</scope>
    <source>
        <strain evidence="2">Huo1</strain>
        <tissue evidence="2">Leaf</tissue>
    </source>
</reference>
<dbReference type="GO" id="GO:0009451">
    <property type="term" value="P:RNA modification"/>
    <property type="evidence" value="ECO:0007669"/>
    <property type="project" value="InterPro"/>
</dbReference>
<name>A0A8X8WCI5_SALSN</name>
<reference evidence="2" key="2">
    <citation type="submission" date="2020-08" db="EMBL/GenBank/DDBJ databases">
        <title>Plant Genome Project.</title>
        <authorList>
            <person name="Zhang R.-G."/>
        </authorList>
    </citation>
    <scope>NUCLEOTIDE SEQUENCE</scope>
    <source>
        <strain evidence="2">Huo1</strain>
        <tissue evidence="2">Leaf</tissue>
    </source>
</reference>
<organism evidence="2">
    <name type="scientific">Salvia splendens</name>
    <name type="common">Scarlet sage</name>
    <dbReference type="NCBI Taxonomy" id="180675"/>
    <lineage>
        <taxon>Eukaryota</taxon>
        <taxon>Viridiplantae</taxon>
        <taxon>Streptophyta</taxon>
        <taxon>Embryophyta</taxon>
        <taxon>Tracheophyta</taxon>
        <taxon>Spermatophyta</taxon>
        <taxon>Magnoliopsida</taxon>
        <taxon>eudicotyledons</taxon>
        <taxon>Gunneridae</taxon>
        <taxon>Pentapetalae</taxon>
        <taxon>asterids</taxon>
        <taxon>lamiids</taxon>
        <taxon>Lamiales</taxon>
        <taxon>Lamiaceae</taxon>
        <taxon>Nepetoideae</taxon>
        <taxon>Mentheae</taxon>
        <taxon>Salviinae</taxon>
        <taxon>Salvia</taxon>
        <taxon>Salvia subgen. Calosphace</taxon>
        <taxon>core Calosphace</taxon>
    </lineage>
</organism>
<accession>A0A8X8WCI5</accession>
<evidence type="ECO:0000313" key="2">
    <source>
        <dbReference type="EMBL" id="KAG6391834.1"/>
    </source>
</evidence>
<evidence type="ECO:0008006" key="4">
    <source>
        <dbReference type="Google" id="ProtNLM"/>
    </source>
</evidence>
<dbReference type="Gene3D" id="1.25.40.10">
    <property type="entry name" value="Tetratricopeptide repeat domain"/>
    <property type="match status" value="1"/>
</dbReference>
<evidence type="ECO:0000313" key="3">
    <source>
        <dbReference type="Proteomes" id="UP000298416"/>
    </source>
</evidence>
<evidence type="ECO:0000256" key="1">
    <source>
        <dbReference type="ARBA" id="ARBA00022737"/>
    </source>
</evidence>
<gene>
    <name evidence="2" type="ORF">SASPL_149595</name>
</gene>
<sequence length="103" mass="11793">MEKVYGIRPNQRHYTCVVDMLSRAGRLREADEFVESMPCEPEANTWSALLSGCRTYGDEERAMGRCGEHERRDEPEGDQEEWGLQLDGAEKYSASVLFTGWKS</sequence>
<dbReference type="NCBIfam" id="TIGR00756">
    <property type="entry name" value="PPR"/>
    <property type="match status" value="1"/>
</dbReference>
<dbReference type="AlphaFoldDB" id="A0A8X8WCI5"/>
<keyword evidence="3" id="KW-1185">Reference proteome</keyword>
<dbReference type="GO" id="GO:0003723">
    <property type="term" value="F:RNA binding"/>
    <property type="evidence" value="ECO:0007669"/>
    <property type="project" value="InterPro"/>
</dbReference>
<dbReference type="Pfam" id="PF12854">
    <property type="entry name" value="PPR_1"/>
    <property type="match status" value="1"/>
</dbReference>
<dbReference type="InterPro" id="IPR046960">
    <property type="entry name" value="PPR_At4g14850-like_plant"/>
</dbReference>
<dbReference type="EMBL" id="PNBA02000019">
    <property type="protein sequence ID" value="KAG6391834.1"/>
    <property type="molecule type" value="Genomic_DNA"/>
</dbReference>
<comment type="caution">
    <text evidence="2">The sequence shown here is derived from an EMBL/GenBank/DDBJ whole genome shotgun (WGS) entry which is preliminary data.</text>
</comment>
<dbReference type="PANTHER" id="PTHR47926">
    <property type="entry name" value="PENTATRICOPEPTIDE REPEAT-CONTAINING PROTEIN"/>
    <property type="match status" value="1"/>
</dbReference>
<dbReference type="InterPro" id="IPR011990">
    <property type="entry name" value="TPR-like_helical_dom_sf"/>
</dbReference>